<dbReference type="AlphaFoldDB" id="A0A087SEN3"/>
<organism evidence="2 3">
    <name type="scientific">Auxenochlorella protothecoides</name>
    <name type="common">Green microalga</name>
    <name type="synonym">Chlorella protothecoides</name>
    <dbReference type="NCBI Taxonomy" id="3075"/>
    <lineage>
        <taxon>Eukaryota</taxon>
        <taxon>Viridiplantae</taxon>
        <taxon>Chlorophyta</taxon>
        <taxon>core chlorophytes</taxon>
        <taxon>Trebouxiophyceae</taxon>
        <taxon>Chlorellales</taxon>
        <taxon>Chlorellaceae</taxon>
        <taxon>Auxenochlorella</taxon>
    </lineage>
</organism>
<sequence>MRGRGWGVKGGSSLHTGAGPFEMGRARRPKCSSIGWHGVLKYSPHPSPAGPTRGGVTRDGHSTLRT</sequence>
<evidence type="ECO:0000313" key="3">
    <source>
        <dbReference type="Proteomes" id="UP000028924"/>
    </source>
</evidence>
<name>A0A087SEN3_AUXPR</name>
<reference evidence="2 3" key="1">
    <citation type="journal article" date="2014" name="BMC Genomics">
        <title>Oil accumulation mechanisms of the oleaginous microalga Chlorella protothecoides revealed through its genome, transcriptomes, and proteomes.</title>
        <authorList>
            <person name="Gao C."/>
            <person name="Wang Y."/>
            <person name="Shen Y."/>
            <person name="Yan D."/>
            <person name="He X."/>
            <person name="Dai J."/>
            <person name="Wu Q."/>
        </authorList>
    </citation>
    <scope>NUCLEOTIDE SEQUENCE [LARGE SCALE GENOMIC DNA]</scope>
    <source>
        <strain evidence="2 3">0710</strain>
    </source>
</reference>
<feature type="compositionally biased region" description="Gly residues" evidence="1">
    <location>
        <begin position="1"/>
        <end position="10"/>
    </location>
</feature>
<evidence type="ECO:0000313" key="2">
    <source>
        <dbReference type="EMBL" id="KFM24187.1"/>
    </source>
</evidence>
<dbReference type="GeneID" id="23616420"/>
<protein>
    <submittedName>
        <fullName evidence="2">Uncharacterized protein</fullName>
    </submittedName>
</protein>
<dbReference type="RefSeq" id="XP_011397074.1">
    <property type="nucleotide sequence ID" value="XM_011398772.1"/>
</dbReference>
<accession>A0A087SEN3</accession>
<proteinExistence type="predicted"/>
<keyword evidence="3" id="KW-1185">Reference proteome</keyword>
<dbReference type="KEGG" id="apro:F751_5029"/>
<evidence type="ECO:0000256" key="1">
    <source>
        <dbReference type="SAM" id="MobiDB-lite"/>
    </source>
</evidence>
<feature type="region of interest" description="Disordered" evidence="1">
    <location>
        <begin position="1"/>
        <end position="66"/>
    </location>
</feature>
<dbReference type="Proteomes" id="UP000028924">
    <property type="component" value="Unassembled WGS sequence"/>
</dbReference>
<dbReference type="EMBL" id="KL662106">
    <property type="protein sequence ID" value="KFM24187.1"/>
    <property type="molecule type" value="Genomic_DNA"/>
</dbReference>
<feature type="compositionally biased region" description="Basic and acidic residues" evidence="1">
    <location>
        <begin position="56"/>
        <end position="66"/>
    </location>
</feature>
<gene>
    <name evidence="2" type="ORF">F751_5029</name>
</gene>